<accession>A0A1H1RJX4</accession>
<dbReference type="SUPFAM" id="SSF54611">
    <property type="entry name" value="SecB-like"/>
    <property type="match status" value="1"/>
</dbReference>
<dbReference type="OrthoDB" id="5197361at2"/>
<dbReference type="Proteomes" id="UP000198688">
    <property type="component" value="Chromosome I"/>
</dbReference>
<dbReference type="STRING" id="113562.SAMN04489716_0611"/>
<dbReference type="RefSeq" id="WP_157751136.1">
    <property type="nucleotide sequence ID" value="NZ_BOMJ01000016.1"/>
</dbReference>
<proteinExistence type="predicted"/>
<sequence length="160" mass="17810">MTDITNPPLDTDDALWDVIRGIELLDIRVIRWHGELHDYQANAVGDLYPDFSVEFRNDSETLQLRWDFDTTLRSPTSKPVADLGLTLIQEFTFTDPETGISISPELIHEFAKKTAIISIIPFVREAVQTLTVRLGLPPVTLGLMRAGSAGPQSFSVRGTS</sequence>
<name>A0A1H1RJX4_9ACTN</name>
<dbReference type="EMBL" id="LT629758">
    <property type="protein sequence ID" value="SDS36044.1"/>
    <property type="molecule type" value="Genomic_DNA"/>
</dbReference>
<reference evidence="1 2" key="1">
    <citation type="submission" date="2016-10" db="EMBL/GenBank/DDBJ databases">
        <authorList>
            <person name="de Groot N.N."/>
        </authorList>
    </citation>
    <scope>NUCLEOTIDE SEQUENCE [LARGE SCALE GENOMIC DNA]</scope>
    <source>
        <strain evidence="1 2">DSM 43941</strain>
    </source>
</reference>
<keyword evidence="2" id="KW-1185">Reference proteome</keyword>
<dbReference type="Gene3D" id="3.10.420.10">
    <property type="entry name" value="SecB-like"/>
    <property type="match status" value="1"/>
</dbReference>
<evidence type="ECO:0000313" key="1">
    <source>
        <dbReference type="EMBL" id="SDS36044.1"/>
    </source>
</evidence>
<organism evidence="1 2">
    <name type="scientific">Actinoplanes derwentensis</name>
    <dbReference type="NCBI Taxonomy" id="113562"/>
    <lineage>
        <taxon>Bacteria</taxon>
        <taxon>Bacillati</taxon>
        <taxon>Actinomycetota</taxon>
        <taxon>Actinomycetes</taxon>
        <taxon>Micromonosporales</taxon>
        <taxon>Micromonosporaceae</taxon>
        <taxon>Actinoplanes</taxon>
    </lineage>
</organism>
<gene>
    <name evidence="1" type="ORF">SAMN04489716_0611</name>
</gene>
<dbReference type="AlphaFoldDB" id="A0A1H1RJX4"/>
<protein>
    <submittedName>
        <fullName evidence="1">Uncharacterized protein</fullName>
    </submittedName>
</protein>
<dbReference type="InterPro" id="IPR035958">
    <property type="entry name" value="SecB-like_sf"/>
</dbReference>
<evidence type="ECO:0000313" key="2">
    <source>
        <dbReference type="Proteomes" id="UP000198688"/>
    </source>
</evidence>